<evidence type="ECO:0000313" key="2">
    <source>
        <dbReference type="EMBL" id="TYK11214.1"/>
    </source>
</evidence>
<gene>
    <name evidence="2" type="ORF">E5676_scaffold227G00580</name>
</gene>
<feature type="region of interest" description="Disordered" evidence="1">
    <location>
        <begin position="76"/>
        <end position="111"/>
    </location>
</feature>
<keyword evidence="2" id="KW-0547">Nucleotide-binding</keyword>
<dbReference type="AlphaFoldDB" id="A0A5D3CJA7"/>
<evidence type="ECO:0000256" key="1">
    <source>
        <dbReference type="SAM" id="MobiDB-lite"/>
    </source>
</evidence>
<dbReference type="GO" id="GO:0004386">
    <property type="term" value="F:helicase activity"/>
    <property type="evidence" value="ECO:0007669"/>
    <property type="project" value="UniProtKB-KW"/>
</dbReference>
<keyword evidence="2" id="KW-0378">Hydrolase</keyword>
<keyword evidence="2" id="KW-0347">Helicase</keyword>
<accession>A0A5D3CJA7</accession>
<proteinExistence type="predicted"/>
<evidence type="ECO:0000313" key="3">
    <source>
        <dbReference type="Proteomes" id="UP000321947"/>
    </source>
</evidence>
<keyword evidence="2" id="KW-0067">ATP-binding</keyword>
<dbReference type="Proteomes" id="UP000321947">
    <property type="component" value="Unassembled WGS sequence"/>
</dbReference>
<sequence>MLASEFEYGRALDNTLKDEAMSSVQDGNVGVNQANMRSSLDISVHRNESVNVDERDWSKSKELSVDLMSSQEIESTVDVDGRACSAPKETSVDLLSSQGKNDSEEPEDVEIGSSGVRLAALISHGSLDLQDDYGAFENMLRQFDMNMAYQPCLGMARMA</sequence>
<organism evidence="2 3">
    <name type="scientific">Cucumis melo var. makuwa</name>
    <name type="common">Oriental melon</name>
    <dbReference type="NCBI Taxonomy" id="1194695"/>
    <lineage>
        <taxon>Eukaryota</taxon>
        <taxon>Viridiplantae</taxon>
        <taxon>Streptophyta</taxon>
        <taxon>Embryophyta</taxon>
        <taxon>Tracheophyta</taxon>
        <taxon>Spermatophyta</taxon>
        <taxon>Magnoliopsida</taxon>
        <taxon>eudicotyledons</taxon>
        <taxon>Gunneridae</taxon>
        <taxon>Pentapetalae</taxon>
        <taxon>rosids</taxon>
        <taxon>fabids</taxon>
        <taxon>Cucurbitales</taxon>
        <taxon>Cucurbitaceae</taxon>
        <taxon>Benincaseae</taxon>
        <taxon>Cucumis</taxon>
    </lineage>
</organism>
<comment type="caution">
    <text evidence="2">The sequence shown here is derived from an EMBL/GenBank/DDBJ whole genome shotgun (WGS) entry which is preliminary data.</text>
</comment>
<reference evidence="2 3" key="1">
    <citation type="submission" date="2019-08" db="EMBL/GenBank/DDBJ databases">
        <title>Draft genome sequences of two oriental melons (Cucumis melo L. var makuwa).</title>
        <authorList>
            <person name="Kwon S.-Y."/>
        </authorList>
    </citation>
    <scope>NUCLEOTIDE SEQUENCE [LARGE SCALE GENOMIC DNA]</scope>
    <source>
        <strain evidence="3">cv. Chang Bougi</strain>
        <tissue evidence="2">Leaf</tissue>
    </source>
</reference>
<dbReference type="EMBL" id="SSTD01010878">
    <property type="protein sequence ID" value="TYK11214.1"/>
    <property type="molecule type" value="Genomic_DNA"/>
</dbReference>
<protein>
    <submittedName>
        <fullName evidence="2">DExH-box ATP-dependent RNA helicase DExH7</fullName>
    </submittedName>
</protein>
<name>A0A5D3CJA7_CUCMM</name>